<feature type="transmembrane region" description="Helical" evidence="13">
    <location>
        <begin position="272"/>
        <end position="294"/>
    </location>
</feature>
<evidence type="ECO:0000256" key="4">
    <source>
        <dbReference type="ARBA" id="ARBA00022475"/>
    </source>
</evidence>
<feature type="transmembrane region" description="Helical" evidence="13">
    <location>
        <begin position="330"/>
        <end position="349"/>
    </location>
</feature>
<comment type="similarity">
    <text evidence="2">Belongs to the TrkH potassium transport family.</text>
</comment>
<keyword evidence="4" id="KW-1003">Cell membrane</keyword>
<keyword evidence="10" id="KW-0406">Ion transport</keyword>
<dbReference type="GO" id="GO:0046872">
    <property type="term" value="F:metal ion binding"/>
    <property type="evidence" value="ECO:0007669"/>
    <property type="project" value="UniProtKB-KW"/>
</dbReference>
<comment type="caution">
    <text evidence="14">The sequence shown here is derived from an EMBL/GenBank/DDBJ whole genome shotgun (WGS) entry which is preliminary data.</text>
</comment>
<evidence type="ECO:0000256" key="11">
    <source>
        <dbReference type="ARBA" id="ARBA00023136"/>
    </source>
</evidence>
<dbReference type="Pfam" id="PF02386">
    <property type="entry name" value="TrkH"/>
    <property type="match status" value="1"/>
</dbReference>
<feature type="transmembrane region" description="Helical" evidence="13">
    <location>
        <begin position="450"/>
        <end position="473"/>
    </location>
</feature>
<organism evidence="14 15">
    <name type="scientific">Sporotomaculum syntrophicum</name>
    <dbReference type="NCBI Taxonomy" id="182264"/>
    <lineage>
        <taxon>Bacteria</taxon>
        <taxon>Bacillati</taxon>
        <taxon>Bacillota</taxon>
        <taxon>Clostridia</taxon>
        <taxon>Eubacteriales</taxon>
        <taxon>Desulfallaceae</taxon>
        <taxon>Sporotomaculum</taxon>
    </lineage>
</organism>
<evidence type="ECO:0000256" key="13">
    <source>
        <dbReference type="SAM" id="Phobius"/>
    </source>
</evidence>
<reference evidence="14" key="1">
    <citation type="submission" date="2016-02" db="EMBL/GenBank/DDBJ databases">
        <title>Draft Genome Sequence of Sporotomaculum syntrophicum Strain FB, a Syntrophic Benzoate Degrader.</title>
        <authorList>
            <person name="Nobu M.K."/>
            <person name="Narihiro T."/>
            <person name="Qiu Y.-L."/>
            <person name="Ohashi A."/>
            <person name="Liu W.-T."/>
            <person name="Yuji S."/>
        </authorList>
    </citation>
    <scope>NUCLEOTIDE SEQUENCE</scope>
    <source>
        <strain evidence="14">FB</strain>
    </source>
</reference>
<feature type="transmembrane region" description="Helical" evidence="13">
    <location>
        <begin position="185"/>
        <end position="205"/>
    </location>
</feature>
<feature type="transmembrane region" description="Helical" evidence="13">
    <location>
        <begin position="74"/>
        <end position="97"/>
    </location>
</feature>
<feature type="binding site" evidence="12">
    <location>
        <position position="110"/>
    </location>
    <ligand>
        <name>K(+)</name>
        <dbReference type="ChEBI" id="CHEBI:29103"/>
    </ligand>
</feature>
<feature type="binding site" evidence="12">
    <location>
        <position position="109"/>
    </location>
    <ligand>
        <name>K(+)</name>
        <dbReference type="ChEBI" id="CHEBI:29103"/>
    </ligand>
</feature>
<dbReference type="GO" id="GO:0015379">
    <property type="term" value="F:potassium:chloride symporter activity"/>
    <property type="evidence" value="ECO:0007669"/>
    <property type="project" value="InterPro"/>
</dbReference>
<proteinExistence type="inferred from homology"/>
<keyword evidence="8 12" id="KW-0630">Potassium</keyword>
<feature type="binding site" evidence="12">
    <location>
        <position position="314"/>
    </location>
    <ligand>
        <name>K(+)</name>
        <dbReference type="ChEBI" id="CHEBI:29103"/>
    </ligand>
</feature>
<dbReference type="AlphaFoldDB" id="A0A9D2WTN6"/>
<dbReference type="InterPro" id="IPR004772">
    <property type="entry name" value="TrkH"/>
</dbReference>
<evidence type="ECO:0000256" key="1">
    <source>
        <dbReference type="ARBA" id="ARBA00004429"/>
    </source>
</evidence>
<protein>
    <submittedName>
        <fullName evidence="14">Trk system potassium uptake protein TrkG</fullName>
    </submittedName>
</protein>
<dbReference type="PIRSF" id="PIRSF006247">
    <property type="entry name" value="TrkH"/>
    <property type="match status" value="1"/>
</dbReference>
<evidence type="ECO:0000256" key="12">
    <source>
        <dbReference type="PIRSR" id="PIRSR006247-1"/>
    </source>
</evidence>
<feature type="binding site" evidence="12">
    <location>
        <position position="431"/>
    </location>
    <ligand>
        <name>K(+)</name>
        <dbReference type="ChEBI" id="CHEBI:29103"/>
    </ligand>
</feature>
<feature type="transmembrane region" description="Helical" evidence="13">
    <location>
        <begin position="395"/>
        <end position="415"/>
    </location>
</feature>
<keyword evidence="3" id="KW-0813">Transport</keyword>
<evidence type="ECO:0000313" key="15">
    <source>
        <dbReference type="Proteomes" id="UP000798488"/>
    </source>
</evidence>
<keyword evidence="6" id="KW-0633">Potassium transport</keyword>
<dbReference type="GO" id="GO:0005886">
    <property type="term" value="C:plasma membrane"/>
    <property type="evidence" value="ECO:0007669"/>
    <property type="project" value="UniProtKB-SubCell"/>
</dbReference>
<evidence type="ECO:0000256" key="2">
    <source>
        <dbReference type="ARBA" id="ARBA00009137"/>
    </source>
</evidence>
<dbReference type="PANTHER" id="PTHR32024:SF2">
    <property type="entry name" value="TRK SYSTEM POTASSIUM UPTAKE PROTEIN TRKG-RELATED"/>
    <property type="match status" value="1"/>
</dbReference>
<evidence type="ECO:0000313" key="14">
    <source>
        <dbReference type="EMBL" id="KAF1086721.1"/>
    </source>
</evidence>
<feature type="binding site" evidence="12">
    <location>
        <position position="218"/>
    </location>
    <ligand>
        <name>K(+)</name>
        <dbReference type="ChEBI" id="CHEBI:29103"/>
    </ligand>
</feature>
<keyword evidence="12" id="KW-0479">Metal-binding</keyword>
<feature type="transmembrane region" description="Helical" evidence="13">
    <location>
        <begin position="132"/>
        <end position="151"/>
    </location>
</feature>
<feature type="binding site" evidence="12">
    <location>
        <position position="430"/>
    </location>
    <ligand>
        <name>K(+)</name>
        <dbReference type="ChEBI" id="CHEBI:29103"/>
    </ligand>
</feature>
<dbReference type="InterPro" id="IPR003445">
    <property type="entry name" value="Cat_transpt"/>
</dbReference>
<keyword evidence="15" id="KW-1185">Reference proteome</keyword>
<keyword evidence="9 13" id="KW-1133">Transmembrane helix</keyword>
<dbReference type="Proteomes" id="UP000798488">
    <property type="component" value="Unassembled WGS sequence"/>
</dbReference>
<evidence type="ECO:0000256" key="10">
    <source>
        <dbReference type="ARBA" id="ARBA00023065"/>
    </source>
</evidence>
<dbReference type="EMBL" id="LSRS01000001">
    <property type="protein sequence ID" value="KAF1086721.1"/>
    <property type="molecule type" value="Genomic_DNA"/>
</dbReference>
<dbReference type="PANTHER" id="PTHR32024">
    <property type="entry name" value="TRK SYSTEM POTASSIUM UPTAKE PROTEIN TRKG-RELATED"/>
    <property type="match status" value="1"/>
</dbReference>
<comment type="subcellular location">
    <subcellularLocation>
        <location evidence="1">Cell inner membrane</location>
        <topology evidence="1">Multi-pass membrane protein</topology>
    </subcellularLocation>
</comment>
<sequence>MNRPLVLRALGLVLLFEAGSLLPALGIALYLQEKAYLAFVLTILLLTFVGLPLSRRQIPVSDVGYREGFVIASASWLLMALFGALPYLVSGAIPGFIDALFEAMSGFTTTGATVLKDIESLPKSILFWRSTTHWLGGMGIIVLTLALIPSLKIAGLKLFRAEVPGPNKSKVLPRVAQTARELYKLYIIVTVACLVALKIAGLNWFDSFIHTFSCVGTGGFSNYNASTGALNNPAAEYIMIFFMFICGMNFTLHYHAIRGNFSPLWRDPETKLYLAVTLTACLFISINLVSMLGYSVGTALRQSAFQTVSILTTTGLTTADYTLWPTFSQGVIFLLMFIGGCAGSTAGGIKNVRYLILAKSAFRQVAKLIHPKAVIPVRLGRSVISEELVENVQSFFFLYFGLLFLCTLMITAMGVDLFSALSAVASSLGNVGPGFGMVGSTANYTAIPEAGRLLCAICMLIGRLEIYTILVFFSARLWRS</sequence>
<feature type="transmembrane region" description="Helical" evidence="13">
    <location>
        <begin position="234"/>
        <end position="252"/>
    </location>
</feature>
<dbReference type="RefSeq" id="WP_161820849.1">
    <property type="nucleotide sequence ID" value="NZ_LSRS01000001.1"/>
</dbReference>
<gene>
    <name evidence="14" type="primary">trkG_1</name>
    <name evidence="14" type="ORF">SPSYN_00440</name>
</gene>
<accession>A0A9D2WTN6</accession>
<evidence type="ECO:0000256" key="8">
    <source>
        <dbReference type="ARBA" id="ARBA00022958"/>
    </source>
</evidence>
<keyword evidence="7 13" id="KW-0812">Transmembrane</keyword>
<evidence type="ECO:0000256" key="9">
    <source>
        <dbReference type="ARBA" id="ARBA00022989"/>
    </source>
</evidence>
<feature type="binding site" evidence="12">
    <location>
        <position position="313"/>
    </location>
    <ligand>
        <name>K(+)</name>
        <dbReference type="ChEBI" id="CHEBI:29103"/>
    </ligand>
</feature>
<keyword evidence="5" id="KW-0997">Cell inner membrane</keyword>
<keyword evidence="11 13" id="KW-0472">Membrane</keyword>
<evidence type="ECO:0000256" key="3">
    <source>
        <dbReference type="ARBA" id="ARBA00022448"/>
    </source>
</evidence>
<evidence type="ECO:0000256" key="6">
    <source>
        <dbReference type="ARBA" id="ARBA00022538"/>
    </source>
</evidence>
<dbReference type="OrthoDB" id="9810952at2"/>
<evidence type="ECO:0000256" key="5">
    <source>
        <dbReference type="ARBA" id="ARBA00022519"/>
    </source>
</evidence>
<name>A0A9D2WTN6_9FIRM</name>
<feature type="transmembrane region" description="Helical" evidence="13">
    <location>
        <begin position="34"/>
        <end position="53"/>
    </location>
</feature>
<evidence type="ECO:0000256" key="7">
    <source>
        <dbReference type="ARBA" id="ARBA00022692"/>
    </source>
</evidence>